<reference evidence="1 2" key="1">
    <citation type="submission" date="2024-04" db="EMBL/GenBank/DDBJ databases">
        <title>Human intestinal bacterial collection.</title>
        <authorList>
            <person name="Pauvert C."/>
            <person name="Hitch T.C.A."/>
            <person name="Clavel T."/>
        </authorList>
    </citation>
    <scope>NUCLEOTIDE SEQUENCE [LARGE SCALE GENOMIC DNA]</scope>
    <source>
        <strain evidence="1 2">CLA-SR-H026</strain>
    </source>
</reference>
<evidence type="ECO:0000313" key="2">
    <source>
        <dbReference type="Proteomes" id="UP001481872"/>
    </source>
</evidence>
<comment type="caution">
    <text evidence="1">The sequence shown here is derived from an EMBL/GenBank/DDBJ whole genome shotgun (WGS) entry which is preliminary data.</text>
</comment>
<keyword evidence="2" id="KW-1185">Reference proteome</keyword>
<organism evidence="1 2">
    <name type="scientific">Aedoeadaptatus acetigenes</name>
    <dbReference type="NCBI Taxonomy" id="2981723"/>
    <lineage>
        <taxon>Bacteria</taxon>
        <taxon>Bacillati</taxon>
        <taxon>Bacillota</taxon>
        <taxon>Tissierellia</taxon>
        <taxon>Tissierellales</taxon>
        <taxon>Peptoniphilaceae</taxon>
        <taxon>Aedoeadaptatus</taxon>
    </lineage>
</organism>
<dbReference type="Pfam" id="PF05973">
    <property type="entry name" value="Gp49"/>
    <property type="match status" value="1"/>
</dbReference>
<dbReference type="EMBL" id="JBBNPS010000013">
    <property type="protein sequence ID" value="MEQ3353782.1"/>
    <property type="molecule type" value="Genomic_DNA"/>
</dbReference>
<dbReference type="SUPFAM" id="SSF143011">
    <property type="entry name" value="RelE-like"/>
    <property type="match status" value="1"/>
</dbReference>
<protein>
    <submittedName>
        <fullName evidence="1">Type II toxin-antitoxin system RelE/ParE family toxin</fullName>
    </submittedName>
</protein>
<dbReference type="InterPro" id="IPR035093">
    <property type="entry name" value="RelE/ParE_toxin_dom_sf"/>
</dbReference>
<sequence>MENENGFSIEFYERNGKAPARDFIKSQRTKVQAKIFQKIKLLQGYGNFLREPNSKPLKDGIFELRIKESGDNYRVLYFFFKDQRIILTNGFAKKTRKTPKKEITLALGYKKDFEENQS</sequence>
<dbReference type="RefSeq" id="WP_349054035.1">
    <property type="nucleotide sequence ID" value="NZ_JBBNPS010000013.1"/>
</dbReference>
<dbReference type="InterPro" id="IPR009241">
    <property type="entry name" value="HigB-like"/>
</dbReference>
<name>A0ABV1J9A3_9FIRM</name>
<dbReference type="Proteomes" id="UP001481872">
    <property type="component" value="Unassembled WGS sequence"/>
</dbReference>
<gene>
    <name evidence="1" type="ORF">AAA081_05630</name>
</gene>
<proteinExistence type="predicted"/>
<evidence type="ECO:0000313" key="1">
    <source>
        <dbReference type="EMBL" id="MEQ3353782.1"/>
    </source>
</evidence>
<accession>A0ABV1J9A3</accession>